<evidence type="ECO:0000256" key="2">
    <source>
        <dbReference type="ARBA" id="ARBA00023125"/>
    </source>
</evidence>
<dbReference type="Pfam" id="PF14525">
    <property type="entry name" value="AraC_binding_2"/>
    <property type="match status" value="1"/>
</dbReference>
<dbReference type="Pfam" id="PF12833">
    <property type="entry name" value="HTH_18"/>
    <property type="match status" value="1"/>
</dbReference>
<evidence type="ECO:0000313" key="6">
    <source>
        <dbReference type="Proteomes" id="UP000642070"/>
    </source>
</evidence>
<dbReference type="PANTHER" id="PTHR43280:SF31">
    <property type="entry name" value="TRANSCRIPTIONAL REGULATORY PROTEIN"/>
    <property type="match status" value="1"/>
</dbReference>
<dbReference type="Proteomes" id="UP000642070">
    <property type="component" value="Unassembled WGS sequence"/>
</dbReference>
<dbReference type="PANTHER" id="PTHR43280">
    <property type="entry name" value="ARAC-FAMILY TRANSCRIPTIONAL REGULATOR"/>
    <property type="match status" value="1"/>
</dbReference>
<sequence length="337" mass="37156">MEPDVIDLAEFPAAERFARWHAIVSAAASPQVVGSEHEHNFNARAELLALGPVALTSFQYPSLDSKRGLRQIRQGDPETYQLALPVTGASLIAQDRHETVLRPAADFALIDSSQPHAAQHAPDRPGQRAHSVTIVIPRVLVPVPRDRVVRLAGQRLDSSTGFGALLATQMLHIVRHADEFRPSDANFLGQHLIDLTAATIGQYLDVSEHLSDDARRRVLRSSIDRFIDAHLSDPALGVPAIAAAHNISVRQVHRLFEGGRTVTEEIKVLRLERCRRDLLNAGLAGMAIHQIARRHGIVNSALSKFFRRAYGMTPTEYRDRHAILGRAGRAPAARRAR</sequence>
<reference evidence="5" key="1">
    <citation type="journal article" date="2014" name="Int. J. Syst. Evol. Microbiol.">
        <title>Complete genome sequence of Corynebacterium casei LMG S-19264T (=DSM 44701T), isolated from a smear-ripened cheese.</title>
        <authorList>
            <consortium name="US DOE Joint Genome Institute (JGI-PGF)"/>
            <person name="Walter F."/>
            <person name="Albersmeier A."/>
            <person name="Kalinowski J."/>
            <person name="Ruckert C."/>
        </authorList>
    </citation>
    <scope>NUCLEOTIDE SEQUENCE</scope>
    <source>
        <strain evidence="5">JCM 19831</strain>
    </source>
</reference>
<name>A0A917WQU7_9ACTN</name>
<keyword evidence="2" id="KW-0238">DNA-binding</keyword>
<protein>
    <recommendedName>
        <fullName evidence="4">HTH araC/xylS-type domain-containing protein</fullName>
    </recommendedName>
</protein>
<keyword evidence="3" id="KW-0804">Transcription</keyword>
<dbReference type="InterPro" id="IPR035418">
    <property type="entry name" value="AraC-bd_2"/>
</dbReference>
<evidence type="ECO:0000256" key="3">
    <source>
        <dbReference type="ARBA" id="ARBA00023163"/>
    </source>
</evidence>
<dbReference type="AlphaFoldDB" id="A0A917WQU7"/>
<evidence type="ECO:0000313" key="5">
    <source>
        <dbReference type="EMBL" id="GGM23906.1"/>
    </source>
</evidence>
<organism evidence="5 6">
    <name type="scientific">Dactylosporangium sucinum</name>
    <dbReference type="NCBI Taxonomy" id="1424081"/>
    <lineage>
        <taxon>Bacteria</taxon>
        <taxon>Bacillati</taxon>
        <taxon>Actinomycetota</taxon>
        <taxon>Actinomycetes</taxon>
        <taxon>Micromonosporales</taxon>
        <taxon>Micromonosporaceae</taxon>
        <taxon>Dactylosporangium</taxon>
    </lineage>
</organism>
<dbReference type="SMART" id="SM00342">
    <property type="entry name" value="HTH_ARAC"/>
    <property type="match status" value="1"/>
</dbReference>
<gene>
    <name evidence="5" type="ORF">GCM10007977_026330</name>
</gene>
<accession>A0A917WQU7</accession>
<proteinExistence type="predicted"/>
<evidence type="ECO:0000259" key="4">
    <source>
        <dbReference type="PROSITE" id="PS01124"/>
    </source>
</evidence>
<comment type="caution">
    <text evidence="5">The sequence shown here is derived from an EMBL/GenBank/DDBJ whole genome shotgun (WGS) entry which is preliminary data.</text>
</comment>
<dbReference type="EMBL" id="BMPI01000010">
    <property type="protein sequence ID" value="GGM23906.1"/>
    <property type="molecule type" value="Genomic_DNA"/>
</dbReference>
<dbReference type="PROSITE" id="PS01124">
    <property type="entry name" value="HTH_ARAC_FAMILY_2"/>
    <property type="match status" value="1"/>
</dbReference>
<dbReference type="RefSeq" id="WP_190250057.1">
    <property type="nucleotide sequence ID" value="NZ_BMPI01000010.1"/>
</dbReference>
<dbReference type="InterPro" id="IPR018060">
    <property type="entry name" value="HTH_AraC"/>
</dbReference>
<evidence type="ECO:0000256" key="1">
    <source>
        <dbReference type="ARBA" id="ARBA00023015"/>
    </source>
</evidence>
<dbReference type="GO" id="GO:0003700">
    <property type="term" value="F:DNA-binding transcription factor activity"/>
    <property type="evidence" value="ECO:0007669"/>
    <property type="project" value="InterPro"/>
</dbReference>
<feature type="domain" description="HTH araC/xylS-type" evidence="4">
    <location>
        <begin position="221"/>
        <end position="320"/>
    </location>
</feature>
<dbReference type="SUPFAM" id="SSF46689">
    <property type="entry name" value="Homeodomain-like"/>
    <property type="match status" value="1"/>
</dbReference>
<dbReference type="GO" id="GO:0043565">
    <property type="term" value="F:sequence-specific DNA binding"/>
    <property type="evidence" value="ECO:0007669"/>
    <property type="project" value="InterPro"/>
</dbReference>
<keyword evidence="6" id="KW-1185">Reference proteome</keyword>
<dbReference type="InterPro" id="IPR009057">
    <property type="entry name" value="Homeodomain-like_sf"/>
</dbReference>
<keyword evidence="1" id="KW-0805">Transcription regulation</keyword>
<reference evidence="5" key="2">
    <citation type="submission" date="2020-09" db="EMBL/GenBank/DDBJ databases">
        <authorList>
            <person name="Sun Q."/>
            <person name="Ohkuma M."/>
        </authorList>
    </citation>
    <scope>NUCLEOTIDE SEQUENCE</scope>
    <source>
        <strain evidence="5">JCM 19831</strain>
    </source>
</reference>
<dbReference type="Gene3D" id="1.10.10.60">
    <property type="entry name" value="Homeodomain-like"/>
    <property type="match status" value="1"/>
</dbReference>